<dbReference type="PANTHER" id="PTHR30246:SF1">
    <property type="entry name" value="2-DEHYDRO-3-DEOXY-6-PHOSPHOGALACTONATE ALDOLASE-RELATED"/>
    <property type="match status" value="1"/>
</dbReference>
<dbReference type="Pfam" id="PF01081">
    <property type="entry name" value="Aldolase"/>
    <property type="match status" value="1"/>
</dbReference>
<dbReference type="EMBL" id="JAOSHN010000001">
    <property type="protein sequence ID" value="MCU7377272.1"/>
    <property type="molecule type" value="Genomic_DNA"/>
</dbReference>
<evidence type="ECO:0000256" key="1">
    <source>
        <dbReference type="ARBA" id="ARBA00004761"/>
    </source>
</evidence>
<evidence type="ECO:0000256" key="4">
    <source>
        <dbReference type="ARBA" id="ARBA00023239"/>
    </source>
</evidence>
<gene>
    <name evidence="6" type="ORF">OBO34_02765</name>
</gene>
<dbReference type="PANTHER" id="PTHR30246">
    <property type="entry name" value="2-KETO-3-DEOXY-6-PHOSPHOGLUCONATE ALDOLASE"/>
    <property type="match status" value="1"/>
</dbReference>
<keyword evidence="4" id="KW-0456">Lyase</keyword>
<dbReference type="Proteomes" id="UP001065549">
    <property type="component" value="Unassembled WGS sequence"/>
</dbReference>
<evidence type="ECO:0000313" key="6">
    <source>
        <dbReference type="EMBL" id="MCU7377272.1"/>
    </source>
</evidence>
<dbReference type="RefSeq" id="WP_253020690.1">
    <property type="nucleotide sequence ID" value="NZ_JAOSHN010000001.1"/>
</dbReference>
<comment type="similarity">
    <text evidence="2">Belongs to the KHG/KDPG aldolase family.</text>
</comment>
<keyword evidence="7" id="KW-1185">Reference proteome</keyword>
<comment type="pathway">
    <text evidence="1">Carbohydrate acid metabolism.</text>
</comment>
<evidence type="ECO:0000256" key="5">
    <source>
        <dbReference type="ARBA" id="ARBA00023277"/>
    </source>
</evidence>
<evidence type="ECO:0000256" key="2">
    <source>
        <dbReference type="ARBA" id="ARBA00006906"/>
    </source>
</evidence>
<dbReference type="SUPFAM" id="SSF51569">
    <property type="entry name" value="Aldolase"/>
    <property type="match status" value="1"/>
</dbReference>
<keyword evidence="5" id="KW-0119">Carbohydrate metabolism</keyword>
<dbReference type="CDD" id="cd00452">
    <property type="entry name" value="KDPG_aldolase"/>
    <property type="match status" value="1"/>
</dbReference>
<name>A0A9J6QIE3_9FIRM</name>
<reference evidence="6" key="1">
    <citation type="submission" date="2022-09" db="EMBL/GenBank/DDBJ databases">
        <title>Culturomic study of gut microbiota in children with autism spectrum disorder.</title>
        <authorList>
            <person name="Efimov B.A."/>
            <person name="Chaplin A.V."/>
            <person name="Sokolova S.R."/>
            <person name="Pikina A.P."/>
            <person name="Korzhanova M."/>
            <person name="Belova V."/>
            <person name="Korostin D."/>
        </authorList>
    </citation>
    <scope>NUCLEOTIDE SEQUENCE</scope>
    <source>
        <strain evidence="6">ASD5510</strain>
    </source>
</reference>
<accession>A0A9J6QIE3</accession>
<organism evidence="6 7">
    <name type="scientific">Hominibacterium faecale</name>
    <dbReference type="NCBI Taxonomy" id="2839743"/>
    <lineage>
        <taxon>Bacteria</taxon>
        <taxon>Bacillati</taxon>
        <taxon>Bacillota</taxon>
        <taxon>Clostridia</taxon>
        <taxon>Peptostreptococcales</taxon>
        <taxon>Anaerovoracaceae</taxon>
        <taxon>Hominibacterium</taxon>
    </lineage>
</organism>
<evidence type="ECO:0000313" key="7">
    <source>
        <dbReference type="Proteomes" id="UP001065549"/>
    </source>
</evidence>
<sequence length="219" mass="23150">MKEQILQEIKNSRIIAIVRGISSHQITDLAQALYQGGITCIEVTFDQAAADLKDNLAAIERIRTQFDEKLFVGAGTVMSGNQVELAVKAGAEYIISPNVDADVIRRTKKMDKLSIPGAMTPTEVAAASFWGADLVKVFPAGILGPDYITALRGPLKQIPLLAVGGISTENCASFIRAGALGVGCGGKLASPALVEEKQFNVITRIAGKYTAALTDCQTG</sequence>
<dbReference type="NCBIfam" id="TIGR01182">
    <property type="entry name" value="eda"/>
    <property type="match status" value="1"/>
</dbReference>
<dbReference type="InterPro" id="IPR000887">
    <property type="entry name" value="Aldlse_KDPG_KHG"/>
</dbReference>
<dbReference type="GO" id="GO:0016829">
    <property type="term" value="F:lyase activity"/>
    <property type="evidence" value="ECO:0007669"/>
    <property type="project" value="UniProtKB-KW"/>
</dbReference>
<evidence type="ECO:0000256" key="3">
    <source>
        <dbReference type="ARBA" id="ARBA00011233"/>
    </source>
</evidence>
<comment type="subunit">
    <text evidence="3">Homotrimer.</text>
</comment>
<dbReference type="InterPro" id="IPR013785">
    <property type="entry name" value="Aldolase_TIM"/>
</dbReference>
<protein>
    <submittedName>
        <fullName evidence="6">Bifunctional 4-hydroxy-2-oxoglutarate aldolase/2-dehydro-3-deoxy-phosphogluconate aldolase</fullName>
    </submittedName>
</protein>
<proteinExistence type="inferred from homology"/>
<dbReference type="AlphaFoldDB" id="A0A9J6QIE3"/>
<comment type="caution">
    <text evidence="6">The sequence shown here is derived from an EMBL/GenBank/DDBJ whole genome shotgun (WGS) entry which is preliminary data.</text>
</comment>
<dbReference type="Gene3D" id="3.20.20.70">
    <property type="entry name" value="Aldolase class I"/>
    <property type="match status" value="1"/>
</dbReference>